<dbReference type="RefSeq" id="WP_153401956.1">
    <property type="nucleotide sequence ID" value="NZ_ML762425.1"/>
</dbReference>
<name>A0A7C8KRP2_9BACI</name>
<dbReference type="PANTHER" id="PTHR22683:SF1">
    <property type="entry name" value="TYPE VII SECRETION SYSTEM PROTEIN ESSC"/>
    <property type="match status" value="1"/>
</dbReference>
<dbReference type="EMBL" id="WEID01000018">
    <property type="protein sequence ID" value="KAB8138421.1"/>
    <property type="molecule type" value="Genomic_DNA"/>
</dbReference>
<dbReference type="GO" id="GO:0003677">
    <property type="term" value="F:DNA binding"/>
    <property type="evidence" value="ECO:0007669"/>
    <property type="project" value="InterPro"/>
</dbReference>
<dbReference type="AlphaFoldDB" id="A0A7C8KRP2"/>
<proteinExistence type="predicted"/>
<keyword evidence="6" id="KW-1185">Reference proteome</keyword>
<gene>
    <name evidence="5" type="ORF">F9U64_05320</name>
</gene>
<dbReference type="SUPFAM" id="SSF52540">
    <property type="entry name" value="P-loop containing nucleoside triphosphate hydrolases"/>
    <property type="match status" value="1"/>
</dbReference>
<evidence type="ECO:0000256" key="2">
    <source>
        <dbReference type="ARBA" id="ARBA00022840"/>
    </source>
</evidence>
<dbReference type="Gene3D" id="3.40.50.300">
    <property type="entry name" value="P-loop containing nucleotide triphosphate hydrolases"/>
    <property type="match status" value="1"/>
</dbReference>
<dbReference type="OrthoDB" id="2511091at2"/>
<evidence type="ECO:0000259" key="4">
    <source>
        <dbReference type="PROSITE" id="PS50901"/>
    </source>
</evidence>
<feature type="binding site" evidence="3">
    <location>
        <begin position="143"/>
        <end position="150"/>
    </location>
    <ligand>
        <name>ATP</name>
        <dbReference type="ChEBI" id="CHEBI:30616"/>
    </ligand>
</feature>
<dbReference type="PANTHER" id="PTHR22683">
    <property type="entry name" value="SPORULATION PROTEIN RELATED"/>
    <property type="match status" value="1"/>
</dbReference>
<dbReference type="InterPro" id="IPR050206">
    <property type="entry name" value="FtsK/SpoIIIE/SftA"/>
</dbReference>
<dbReference type="GO" id="GO:0005524">
    <property type="term" value="F:ATP binding"/>
    <property type="evidence" value="ECO:0007669"/>
    <property type="project" value="UniProtKB-UniRule"/>
</dbReference>
<dbReference type="InterPro" id="IPR002543">
    <property type="entry name" value="FtsK_dom"/>
</dbReference>
<dbReference type="Pfam" id="PF01580">
    <property type="entry name" value="FtsK_SpoIIIE"/>
    <property type="match status" value="1"/>
</dbReference>
<dbReference type="PROSITE" id="PS50901">
    <property type="entry name" value="FTSK"/>
    <property type="match status" value="1"/>
</dbReference>
<evidence type="ECO:0000313" key="6">
    <source>
        <dbReference type="Proteomes" id="UP000480246"/>
    </source>
</evidence>
<keyword evidence="1 3" id="KW-0547">Nucleotide-binding</keyword>
<evidence type="ECO:0000256" key="1">
    <source>
        <dbReference type="ARBA" id="ARBA00022741"/>
    </source>
</evidence>
<dbReference type="InterPro" id="IPR027417">
    <property type="entry name" value="P-loop_NTPase"/>
</dbReference>
<feature type="domain" description="FtsK" evidence="4">
    <location>
        <begin position="125"/>
        <end position="315"/>
    </location>
</feature>
<sequence length="380" mass="44583">MLLEAGIWIGISTLIHYAWFRKKTEREKIDLVFKNIKYGFQDQLPYYFKTIKSDTCNTYIYHLPYGLIDDPKLEIILQKTLNRPVKIELKNQLFIKVYHEDLNSKYNYKFIKLDNWQLPIGYSLGEELIYHDFDKIPHMTVAGATRWGKTVFMKSLMTHFIENHPNDVEFFILDLKGGLSFHRYANIKQVKVVASNYKESASALQMVEQEIKQTMQQFKSNYQENILDTKINKRKFIIIDEAGELVPNNSMSDEDKFNAKICQRIMSHIVRVSGGLGYRMIFGTQYPTAKIMDNQIKANSSAKISFKLETSTQSNVAIDQDGAEKLEYPGRAIYKTVHEHVVQTFFINSDEMWRRLRRYEVNDSARTKKDQRREDIVTFG</sequence>
<evidence type="ECO:0000256" key="3">
    <source>
        <dbReference type="PROSITE-ProRule" id="PRU00289"/>
    </source>
</evidence>
<keyword evidence="2 3" id="KW-0067">ATP-binding</keyword>
<protein>
    <recommendedName>
        <fullName evidence="4">FtsK domain-containing protein</fullName>
    </recommendedName>
</protein>
<dbReference type="Proteomes" id="UP000480246">
    <property type="component" value="Unassembled WGS sequence"/>
</dbReference>
<accession>A0A7C8KRP2</accession>
<comment type="caution">
    <text evidence="5">The sequence shown here is derived from an EMBL/GenBank/DDBJ whole genome shotgun (WGS) entry which is preliminary data.</text>
</comment>
<reference evidence="5 6" key="1">
    <citation type="submission" date="2019-10" db="EMBL/GenBank/DDBJ databases">
        <title>Gracilibacillus sp. nov. isolated from rice seeds.</title>
        <authorList>
            <person name="He S."/>
        </authorList>
    </citation>
    <scope>NUCLEOTIDE SEQUENCE [LARGE SCALE GENOMIC DNA]</scope>
    <source>
        <strain evidence="5 6">TD8</strain>
    </source>
</reference>
<evidence type="ECO:0000313" key="5">
    <source>
        <dbReference type="EMBL" id="KAB8138421.1"/>
    </source>
</evidence>
<organism evidence="5 6">
    <name type="scientific">Gracilibacillus oryzae</name>
    <dbReference type="NCBI Taxonomy" id="1672701"/>
    <lineage>
        <taxon>Bacteria</taxon>
        <taxon>Bacillati</taxon>
        <taxon>Bacillota</taxon>
        <taxon>Bacilli</taxon>
        <taxon>Bacillales</taxon>
        <taxon>Bacillaceae</taxon>
        <taxon>Gracilibacillus</taxon>
    </lineage>
</organism>